<keyword evidence="10 14" id="KW-0472">Membrane</keyword>
<evidence type="ECO:0000256" key="12">
    <source>
        <dbReference type="RuleBase" id="RU000461"/>
    </source>
</evidence>
<feature type="transmembrane region" description="Helical" evidence="14">
    <location>
        <begin position="126"/>
        <end position="144"/>
    </location>
</feature>
<keyword evidence="9 11" id="KW-0408">Iron</keyword>
<dbReference type="GO" id="GO:0016020">
    <property type="term" value="C:membrane"/>
    <property type="evidence" value="ECO:0007669"/>
    <property type="project" value="UniProtKB-SubCell"/>
</dbReference>
<dbReference type="InterPro" id="IPR050651">
    <property type="entry name" value="Plant_Cytochrome_P450_Monoox"/>
</dbReference>
<dbReference type="PRINTS" id="PR00463">
    <property type="entry name" value="EP450I"/>
</dbReference>
<evidence type="ECO:0000256" key="9">
    <source>
        <dbReference type="ARBA" id="ARBA00023004"/>
    </source>
</evidence>
<name>A0A2Z6BXW1_ESCCA</name>
<evidence type="ECO:0000256" key="8">
    <source>
        <dbReference type="ARBA" id="ARBA00023002"/>
    </source>
</evidence>
<evidence type="ECO:0000256" key="5">
    <source>
        <dbReference type="ARBA" id="ARBA00022692"/>
    </source>
</evidence>
<evidence type="ECO:0000256" key="11">
    <source>
        <dbReference type="PIRSR" id="PIRSR602401-1"/>
    </source>
</evidence>
<evidence type="ECO:0000256" key="13">
    <source>
        <dbReference type="SAM" id="Coils"/>
    </source>
</evidence>
<reference evidence="15" key="1">
    <citation type="journal article" date="2018" name="Plant Cell Physiol.">
        <title>Mining of the Uncharacterized Cytochrome P450 Genes Involved in Alkaloid Biosynthesis in California Poppy Using a Draft Genome Sequence.</title>
        <authorList>
            <person name="Hori K."/>
            <person name="Yamada Y."/>
            <person name="Purwanto R."/>
            <person name="Minakuchi Y."/>
            <person name="Toyoda A."/>
            <person name="Hirakawa H."/>
            <person name="Sato F."/>
        </authorList>
    </citation>
    <scope>NUCLEOTIDE SEQUENCE</scope>
</reference>
<dbReference type="InterPro" id="IPR002401">
    <property type="entry name" value="Cyt_P450_E_grp-I"/>
</dbReference>
<dbReference type="PANTHER" id="PTHR47947">
    <property type="entry name" value="CYTOCHROME P450 82C3-RELATED"/>
    <property type="match status" value="1"/>
</dbReference>
<dbReference type="GO" id="GO:0033075">
    <property type="term" value="P:isoquinoline alkaloid biosynthetic process"/>
    <property type="evidence" value="ECO:0007669"/>
    <property type="project" value="UniProtKB-ARBA"/>
</dbReference>
<dbReference type="FunFam" id="1.10.630.10:FF:000026">
    <property type="entry name" value="Cytochrome P450 82C4"/>
    <property type="match status" value="1"/>
</dbReference>
<protein>
    <submittedName>
        <fullName evidence="15">Putative cytochrome P450</fullName>
    </submittedName>
</protein>
<dbReference type="PANTHER" id="PTHR47947:SF26">
    <property type="entry name" value="CYTOCHROME P450"/>
    <property type="match status" value="1"/>
</dbReference>
<evidence type="ECO:0000313" key="15">
    <source>
        <dbReference type="EMBL" id="BBD34754.1"/>
    </source>
</evidence>
<keyword evidence="4 11" id="KW-0349">Heme</keyword>
<gene>
    <name evidence="15" type="primary">CYP82P1v1</name>
</gene>
<dbReference type="GO" id="GO:0020037">
    <property type="term" value="F:heme binding"/>
    <property type="evidence" value="ECO:0007669"/>
    <property type="project" value="InterPro"/>
</dbReference>
<evidence type="ECO:0000256" key="3">
    <source>
        <dbReference type="ARBA" id="ARBA00004913"/>
    </source>
</evidence>
<dbReference type="GO" id="GO:0005506">
    <property type="term" value="F:iron ion binding"/>
    <property type="evidence" value="ECO:0007669"/>
    <property type="project" value="InterPro"/>
</dbReference>
<keyword evidence="7 14" id="KW-1133">Transmembrane helix</keyword>
<comment type="cofactor">
    <cofactor evidence="1 11">
        <name>heme</name>
        <dbReference type="ChEBI" id="CHEBI:30413"/>
    </cofactor>
</comment>
<keyword evidence="6 11" id="KW-0479">Metal-binding</keyword>
<dbReference type="GO" id="GO:0004497">
    <property type="term" value="F:monooxygenase activity"/>
    <property type="evidence" value="ECO:0007669"/>
    <property type="project" value="UniProtKB-KW"/>
</dbReference>
<keyword evidence="5 14" id="KW-0812">Transmembrane</keyword>
<dbReference type="InterPro" id="IPR036396">
    <property type="entry name" value="Cyt_P450_sf"/>
</dbReference>
<sequence length="558" mass="62140">MGLSFDLSSCNNFLQFSKPTILIGLFGLLVYLLLANLRKRISRKNEAPEVEGGWPIIGHLHHFMGGKNKLLHVAFGAWADKYGPVYTLRMGLNKVLVVNSAEVAKECSTTNDMLFMARPYRIASEIMGYGYAMFPIAPYGPFYLKMRKMVTQELLSNSRVDSLKHVWGSEIKNAIQELHNKVSSTKGGGPISMDMKGWVSNLTFRTAMNVICGGVGVDGGGGGGGGGGATSPATSIGEHNYDEVGSFQKALKEFFVLLGEIRISDVIPFLGWLDMRTGYVEKMKDNGNFLDNLMEEMLEEHKRKRRSLSEEEEKDGCYVEQDFMDVMISKLNDPKLLSYYDSDTINKSTCLTLILSGSETTMVSIVWALALLVSHPDVLKKAQDELDTHVGRERQVDESDIKDLVYLQAVVKEALRLFPPAPLSTPRVATEDCVVSGYHVPAGTQLFVNTWKIQRNPEVWPEPSEFRPERFFTTHKDFDVRGLHYDLHPFGSGRRACPGAGFALQVVHLTLASLLHGFEIKNPSDEPIDMTESPGVTNLKATPLKVLLTPRLFSKEVY</sequence>
<dbReference type="Gene3D" id="1.10.630.10">
    <property type="entry name" value="Cytochrome P450"/>
    <property type="match status" value="1"/>
</dbReference>
<comment type="subcellular location">
    <subcellularLocation>
        <location evidence="2">Membrane</location>
    </subcellularLocation>
</comment>
<comment type="similarity">
    <text evidence="12">Belongs to the cytochrome P450 family.</text>
</comment>
<dbReference type="EMBL" id="LC316750">
    <property type="protein sequence ID" value="BBD34754.1"/>
    <property type="molecule type" value="mRNA"/>
</dbReference>
<feature type="transmembrane region" description="Helical" evidence="14">
    <location>
        <begin position="20"/>
        <end position="37"/>
    </location>
</feature>
<keyword evidence="8 12" id="KW-0560">Oxidoreductase</keyword>
<evidence type="ECO:0000256" key="7">
    <source>
        <dbReference type="ARBA" id="ARBA00022989"/>
    </source>
</evidence>
<dbReference type="SUPFAM" id="SSF48264">
    <property type="entry name" value="Cytochrome P450"/>
    <property type="match status" value="1"/>
</dbReference>
<feature type="binding site" description="axial binding residue" evidence="11">
    <location>
        <position position="497"/>
    </location>
    <ligand>
        <name>heme</name>
        <dbReference type="ChEBI" id="CHEBI:30413"/>
    </ligand>
    <ligandPart>
        <name>Fe</name>
        <dbReference type="ChEBI" id="CHEBI:18248"/>
    </ligandPart>
</feature>
<dbReference type="AlphaFoldDB" id="A0A2Z6BXW1"/>
<dbReference type="Pfam" id="PF00067">
    <property type="entry name" value="p450"/>
    <property type="match status" value="1"/>
</dbReference>
<feature type="coiled-coil region" evidence="13">
    <location>
        <begin position="280"/>
        <end position="314"/>
    </location>
</feature>
<evidence type="ECO:0000256" key="14">
    <source>
        <dbReference type="SAM" id="Phobius"/>
    </source>
</evidence>
<accession>A0A2Z6BXW1</accession>
<dbReference type="InterPro" id="IPR017972">
    <property type="entry name" value="Cyt_P450_CS"/>
</dbReference>
<dbReference type="GO" id="GO:0016705">
    <property type="term" value="F:oxidoreductase activity, acting on paired donors, with incorporation or reduction of molecular oxygen"/>
    <property type="evidence" value="ECO:0007669"/>
    <property type="project" value="InterPro"/>
</dbReference>
<evidence type="ECO:0000256" key="4">
    <source>
        <dbReference type="ARBA" id="ARBA00022617"/>
    </source>
</evidence>
<dbReference type="PRINTS" id="PR00385">
    <property type="entry name" value="P450"/>
</dbReference>
<evidence type="ECO:0000256" key="6">
    <source>
        <dbReference type="ARBA" id="ARBA00022723"/>
    </source>
</evidence>
<evidence type="ECO:0000256" key="10">
    <source>
        <dbReference type="ARBA" id="ARBA00023136"/>
    </source>
</evidence>
<proteinExistence type="evidence at transcript level"/>
<dbReference type="PROSITE" id="PS00086">
    <property type="entry name" value="CYTOCHROME_P450"/>
    <property type="match status" value="1"/>
</dbReference>
<keyword evidence="13" id="KW-0175">Coiled coil</keyword>
<comment type="pathway">
    <text evidence="3">Alkaloid biosynthesis.</text>
</comment>
<dbReference type="InterPro" id="IPR001128">
    <property type="entry name" value="Cyt_P450"/>
</dbReference>
<keyword evidence="12" id="KW-0503">Monooxygenase</keyword>
<organism evidence="15">
    <name type="scientific">Eschscholzia californica subsp. californica</name>
    <dbReference type="NCBI Taxonomy" id="222997"/>
    <lineage>
        <taxon>Eukaryota</taxon>
        <taxon>Viridiplantae</taxon>
        <taxon>Streptophyta</taxon>
        <taxon>Embryophyta</taxon>
        <taxon>Tracheophyta</taxon>
        <taxon>Spermatophyta</taxon>
        <taxon>Magnoliopsida</taxon>
        <taxon>Ranunculales</taxon>
        <taxon>Papaveraceae</taxon>
        <taxon>Papaveroideae</taxon>
        <taxon>Eschscholzia</taxon>
    </lineage>
</organism>
<evidence type="ECO:0000256" key="2">
    <source>
        <dbReference type="ARBA" id="ARBA00004370"/>
    </source>
</evidence>
<evidence type="ECO:0000256" key="1">
    <source>
        <dbReference type="ARBA" id="ARBA00001971"/>
    </source>
</evidence>